<dbReference type="CDD" id="cd06223">
    <property type="entry name" value="PRTases_typeI"/>
    <property type="match status" value="1"/>
</dbReference>
<dbReference type="GO" id="GO:0002189">
    <property type="term" value="C:ribose phosphate diphosphokinase complex"/>
    <property type="evidence" value="ECO:0007669"/>
    <property type="project" value="TreeGrafter"/>
</dbReference>
<sequence length="275" mass="31057">MIKVNGQEVPFFTFPGGEVSVNIKVIKILSPPEKPVFVRSDIYTSDDIMKLVMTISALREGGWSDRNISLHIPYFPYARQDRICSEGEGFGLKAMCEIINSLGCEEVIVSDPHSKIIRKYLKNISVIHKSHYLQNLLEWDYIMRGLYFIVSPDAGAAENIKEFSGKFNGLKIFSATKVRNKETGAIEQSIFNDDVKGLNLIIVDDICDGGDTFINLSKILKQKGANKLILYVTHGIFSKGVEHVAAHFDKIECQFFFPGKQQEYDEYENKRAACN</sequence>
<dbReference type="InterPro" id="IPR000836">
    <property type="entry name" value="PRTase_dom"/>
</dbReference>
<dbReference type="Pfam" id="PF13793">
    <property type="entry name" value="Pribosyltran_N"/>
    <property type="match status" value="1"/>
</dbReference>
<dbReference type="InterPro" id="IPR029099">
    <property type="entry name" value="Pribosyltran_N"/>
</dbReference>
<protein>
    <submittedName>
        <fullName evidence="3">PrsA Phosphoribosylpyrophosphate synthetase</fullName>
    </submittedName>
</protein>
<dbReference type="PANTHER" id="PTHR10210:SF41">
    <property type="entry name" value="RIBOSE-PHOSPHATE PYROPHOSPHOKINASE 1, CHLOROPLASTIC"/>
    <property type="match status" value="1"/>
</dbReference>
<dbReference type="InterPro" id="IPR029057">
    <property type="entry name" value="PRTase-like"/>
</dbReference>
<evidence type="ECO:0000256" key="1">
    <source>
        <dbReference type="ARBA" id="ARBA00022727"/>
    </source>
</evidence>
<dbReference type="GO" id="GO:0000287">
    <property type="term" value="F:magnesium ion binding"/>
    <property type="evidence" value="ECO:0007669"/>
    <property type="project" value="InterPro"/>
</dbReference>
<dbReference type="Gene3D" id="3.40.50.2020">
    <property type="match status" value="2"/>
</dbReference>
<organism evidence="3">
    <name type="scientific">uncultured Caudovirales phage</name>
    <dbReference type="NCBI Taxonomy" id="2100421"/>
    <lineage>
        <taxon>Viruses</taxon>
        <taxon>Duplodnaviria</taxon>
        <taxon>Heunggongvirae</taxon>
        <taxon>Uroviricota</taxon>
        <taxon>Caudoviricetes</taxon>
        <taxon>Peduoviridae</taxon>
        <taxon>Maltschvirus</taxon>
        <taxon>Maltschvirus maltsch</taxon>
    </lineage>
</organism>
<dbReference type="EMBL" id="LR797308">
    <property type="protein sequence ID" value="CAB4202061.1"/>
    <property type="molecule type" value="Genomic_DNA"/>
</dbReference>
<gene>
    <name evidence="3" type="ORF">UFOVP1361_40</name>
</gene>
<reference evidence="3" key="1">
    <citation type="submission" date="2020-05" db="EMBL/GenBank/DDBJ databases">
        <authorList>
            <person name="Chiriac C."/>
            <person name="Salcher M."/>
            <person name="Ghai R."/>
            <person name="Kavagutti S V."/>
        </authorList>
    </citation>
    <scope>NUCLEOTIDE SEQUENCE</scope>
</reference>
<dbReference type="InterPro" id="IPR005946">
    <property type="entry name" value="Rib-P_diPkinase"/>
</dbReference>
<evidence type="ECO:0000259" key="2">
    <source>
        <dbReference type="Pfam" id="PF13793"/>
    </source>
</evidence>
<dbReference type="SMART" id="SM01400">
    <property type="entry name" value="Pribosyltran_N"/>
    <property type="match status" value="1"/>
</dbReference>
<dbReference type="PANTHER" id="PTHR10210">
    <property type="entry name" value="RIBOSE-PHOSPHATE DIPHOSPHOKINASE FAMILY MEMBER"/>
    <property type="match status" value="1"/>
</dbReference>
<name>A0A6J5RUJ3_9CAUD</name>
<keyword evidence="1" id="KW-0545">Nucleotide biosynthesis</keyword>
<evidence type="ECO:0000313" key="3">
    <source>
        <dbReference type="EMBL" id="CAB4202061.1"/>
    </source>
</evidence>
<feature type="domain" description="Ribose-phosphate pyrophosphokinase N-terminal" evidence="2">
    <location>
        <begin position="8"/>
        <end position="103"/>
    </location>
</feature>
<accession>A0A6J5RUJ3</accession>
<dbReference type="Pfam" id="PF14572">
    <property type="entry name" value="Pribosyl_synth"/>
    <property type="match status" value="1"/>
</dbReference>
<dbReference type="SUPFAM" id="SSF53271">
    <property type="entry name" value="PRTase-like"/>
    <property type="match status" value="1"/>
</dbReference>
<dbReference type="NCBIfam" id="TIGR01251">
    <property type="entry name" value="ribP_PPkin"/>
    <property type="match status" value="1"/>
</dbReference>
<dbReference type="GO" id="GO:0006164">
    <property type="term" value="P:purine nucleotide biosynthetic process"/>
    <property type="evidence" value="ECO:0007669"/>
    <property type="project" value="TreeGrafter"/>
</dbReference>
<dbReference type="GO" id="GO:0006015">
    <property type="term" value="P:5-phosphoribose 1-diphosphate biosynthetic process"/>
    <property type="evidence" value="ECO:0007669"/>
    <property type="project" value="TreeGrafter"/>
</dbReference>
<proteinExistence type="predicted"/>
<dbReference type="GO" id="GO:0004749">
    <property type="term" value="F:ribose phosphate diphosphokinase activity"/>
    <property type="evidence" value="ECO:0007669"/>
    <property type="project" value="TreeGrafter"/>
</dbReference>